<gene>
    <name evidence="1" type="ORF">EIKCOROL_01599</name>
</gene>
<dbReference type="Proteomes" id="UP000005837">
    <property type="component" value="Unassembled WGS sequence"/>
</dbReference>
<evidence type="ECO:0000313" key="2">
    <source>
        <dbReference type="Proteomes" id="UP000005837"/>
    </source>
</evidence>
<organism evidence="1 2">
    <name type="scientific">Eikenella corrodens ATCC 23834</name>
    <dbReference type="NCBI Taxonomy" id="546274"/>
    <lineage>
        <taxon>Bacteria</taxon>
        <taxon>Pseudomonadati</taxon>
        <taxon>Pseudomonadota</taxon>
        <taxon>Betaproteobacteria</taxon>
        <taxon>Neisseriales</taxon>
        <taxon>Neisseriaceae</taxon>
        <taxon>Eikenella</taxon>
    </lineage>
</organism>
<proteinExistence type="predicted"/>
<evidence type="ECO:0000313" key="1">
    <source>
        <dbReference type="EMBL" id="EEG23717.1"/>
    </source>
</evidence>
<dbReference type="HOGENOM" id="CLU_3250810_0_0_4"/>
<comment type="caution">
    <text evidence="1">The sequence shown here is derived from an EMBL/GenBank/DDBJ whole genome shotgun (WGS) entry which is preliminary data.</text>
</comment>
<reference evidence="1 2" key="1">
    <citation type="submission" date="2009-01" db="EMBL/GenBank/DDBJ databases">
        <authorList>
            <person name="Fulton L."/>
            <person name="Clifton S."/>
            <person name="Chinwalla A.T."/>
            <person name="Mitreva M."/>
            <person name="Sodergren E."/>
            <person name="Weinstock G."/>
            <person name="Clifton S."/>
            <person name="Dooling D.J."/>
            <person name="Fulton B."/>
            <person name="Minx P."/>
            <person name="Pepin K.H."/>
            <person name="Johnson M."/>
            <person name="Bhonagiri V."/>
            <person name="Nash W.E."/>
            <person name="Mardis E.R."/>
            <person name="Wilson R.K."/>
        </authorList>
    </citation>
    <scope>NUCLEOTIDE SEQUENCE [LARGE SCALE GENOMIC DNA]</scope>
    <source>
        <strain evidence="1 2">ATCC 23834</strain>
    </source>
</reference>
<dbReference type="EMBL" id="ACEA01000032">
    <property type="protein sequence ID" value="EEG23717.1"/>
    <property type="molecule type" value="Genomic_DNA"/>
</dbReference>
<accession>C0DW49</accession>
<sequence length="42" mass="4532">MLPAAGGATWESATPPRSRKFTRFSYRGKQDFQVALAASAAM</sequence>
<name>C0DW49_EIKCO</name>
<protein>
    <submittedName>
        <fullName evidence="1">Uncharacterized protein</fullName>
    </submittedName>
</protein>
<dbReference type="AlphaFoldDB" id="C0DW49"/>